<evidence type="ECO:0000256" key="4">
    <source>
        <dbReference type="SAM" id="Phobius"/>
    </source>
</evidence>
<gene>
    <name evidence="5" type="ORF">MU0050_001521</name>
</gene>
<name>A0ABN9NWL8_9MYCO</name>
<evidence type="ECO:0000313" key="6">
    <source>
        <dbReference type="Proteomes" id="UP001190466"/>
    </source>
</evidence>
<feature type="region of interest" description="Disordered" evidence="3">
    <location>
        <begin position="1"/>
        <end position="92"/>
    </location>
</feature>
<feature type="compositionally biased region" description="Acidic residues" evidence="3">
    <location>
        <begin position="51"/>
        <end position="63"/>
    </location>
</feature>
<keyword evidence="4" id="KW-0812">Transmembrane</keyword>
<reference evidence="5 6" key="1">
    <citation type="submission" date="2023-08" db="EMBL/GenBank/DDBJ databases">
        <authorList>
            <person name="Folkvardsen B D."/>
            <person name="Norman A."/>
        </authorList>
    </citation>
    <scope>NUCLEOTIDE SEQUENCE [LARGE SCALE GENOMIC DNA]</scope>
    <source>
        <strain evidence="5 6">Mu0050</strain>
    </source>
</reference>
<feature type="compositionally biased region" description="Acidic residues" evidence="3">
    <location>
        <begin position="72"/>
        <end position="81"/>
    </location>
</feature>
<feature type="transmembrane region" description="Helical" evidence="4">
    <location>
        <begin position="104"/>
        <end position="126"/>
    </location>
</feature>
<proteinExistence type="predicted"/>
<evidence type="ECO:0000256" key="1">
    <source>
        <dbReference type="ARBA" id="ARBA00004370"/>
    </source>
</evidence>
<organism evidence="5 6">
    <name type="scientific">[Mycobacterium] wendilense</name>
    <dbReference type="NCBI Taxonomy" id="3064284"/>
    <lineage>
        <taxon>Bacteria</taxon>
        <taxon>Bacillati</taxon>
        <taxon>Actinomycetota</taxon>
        <taxon>Actinomycetes</taxon>
        <taxon>Mycobacteriales</taxon>
        <taxon>Mycobacteriaceae</taxon>
        <taxon>Mycolicibacter</taxon>
    </lineage>
</organism>
<evidence type="ECO:0000256" key="3">
    <source>
        <dbReference type="SAM" id="MobiDB-lite"/>
    </source>
</evidence>
<keyword evidence="6" id="KW-1185">Reference proteome</keyword>
<sequence length="259" mass="27391">MASSSTNDDREAVLSLAEQAEAEAEAAEAEAAAARARAAKLRAEQAAQAEAEPDVPAEPETAAEPEAAIVEAETDEPEAAEPVEYPADAAPTASRRRWIPPWPVLAVAAAVVAICGLLAASGFMLWTSRQETARQATDAEYAAAARQGVINLMSLDFNQGEADLQRLIDSTTGDFRADFEASKDDFLTVMNESKVVTEADVRATAVEKTGEDTATVLVAASSKVTNTAGAEQNPRAWRLSIDVARDNGQVKMSKVEFVP</sequence>
<evidence type="ECO:0008006" key="7">
    <source>
        <dbReference type="Google" id="ProtNLM"/>
    </source>
</evidence>
<dbReference type="PANTHER" id="PTHR37042:SF4">
    <property type="entry name" value="OUTER MEMBRANE PROTEIN RV1973"/>
    <property type="match status" value="1"/>
</dbReference>
<dbReference type="PANTHER" id="PTHR37042">
    <property type="entry name" value="OUTER MEMBRANE PROTEIN RV1973"/>
    <property type="match status" value="1"/>
</dbReference>
<dbReference type="Proteomes" id="UP001190466">
    <property type="component" value="Chromosome"/>
</dbReference>
<dbReference type="RefSeq" id="WP_316515724.1">
    <property type="nucleotide sequence ID" value="NZ_OY726395.1"/>
</dbReference>
<keyword evidence="2 4" id="KW-0472">Membrane</keyword>
<evidence type="ECO:0000313" key="5">
    <source>
        <dbReference type="EMBL" id="CAJ1581355.1"/>
    </source>
</evidence>
<keyword evidence="4" id="KW-1133">Transmembrane helix</keyword>
<feature type="compositionally biased region" description="Low complexity" evidence="3">
    <location>
        <begin position="82"/>
        <end position="91"/>
    </location>
</feature>
<evidence type="ECO:0000256" key="2">
    <source>
        <dbReference type="ARBA" id="ARBA00023136"/>
    </source>
</evidence>
<comment type="subcellular location">
    <subcellularLocation>
        <location evidence="1">Membrane</location>
    </subcellularLocation>
</comment>
<accession>A0ABN9NWL8</accession>
<dbReference type="EMBL" id="OY726395">
    <property type="protein sequence ID" value="CAJ1581355.1"/>
    <property type="molecule type" value="Genomic_DNA"/>
</dbReference>
<protein>
    <recommendedName>
        <fullName evidence="7">Mammalian cell entry protein</fullName>
    </recommendedName>
</protein>